<feature type="repeat" description="WD" evidence="6">
    <location>
        <begin position="196"/>
        <end position="237"/>
    </location>
</feature>
<proteinExistence type="inferred from homology"/>
<dbReference type="GO" id="GO:0071013">
    <property type="term" value="C:catalytic step 2 spliceosome"/>
    <property type="evidence" value="ECO:0007669"/>
    <property type="project" value="TreeGrafter"/>
</dbReference>
<dbReference type="GO" id="GO:0005737">
    <property type="term" value="C:cytoplasm"/>
    <property type="evidence" value="ECO:0007669"/>
    <property type="project" value="UniProtKB-SubCell"/>
</dbReference>
<gene>
    <name evidence="8" type="ORF">AB675_5688</name>
</gene>
<evidence type="ECO:0000313" key="8">
    <source>
        <dbReference type="EMBL" id="KPI42102.1"/>
    </source>
</evidence>
<dbReference type="RefSeq" id="XP_018002065.1">
    <property type="nucleotide sequence ID" value="XM_018145921.1"/>
</dbReference>
<name>A0A0N1P053_9EURO</name>
<dbReference type="STRING" id="1664694.A0A0N1P053"/>
<dbReference type="PANTHER" id="PTHR22842">
    <property type="entry name" value="WD40 REPEAT PROTEIN"/>
    <property type="match status" value="1"/>
</dbReference>
<feature type="repeat" description="WD" evidence="6">
    <location>
        <begin position="12"/>
        <end position="43"/>
    </location>
</feature>
<evidence type="ECO:0000256" key="4">
    <source>
        <dbReference type="ARBA" id="ARBA00022737"/>
    </source>
</evidence>
<dbReference type="CDD" id="cd00200">
    <property type="entry name" value="WD40"/>
    <property type="match status" value="1"/>
</dbReference>
<keyword evidence="9" id="KW-1185">Reference proteome</keyword>
<dbReference type="OrthoDB" id="71437at2759"/>
<evidence type="ECO:0000256" key="1">
    <source>
        <dbReference type="ARBA" id="ARBA00004496"/>
    </source>
</evidence>
<dbReference type="AlphaFoldDB" id="A0A0N1P053"/>
<evidence type="ECO:0000256" key="3">
    <source>
        <dbReference type="ARBA" id="ARBA00022574"/>
    </source>
</evidence>
<dbReference type="InterPro" id="IPR015943">
    <property type="entry name" value="WD40/YVTN_repeat-like_dom_sf"/>
</dbReference>
<dbReference type="PANTHER" id="PTHR22842:SF3">
    <property type="entry name" value="WD REPEAT DOMAIN-CONTAINING PROTEIN 83"/>
    <property type="match status" value="1"/>
</dbReference>
<accession>A0A0N1P053</accession>
<dbReference type="InterPro" id="IPR001680">
    <property type="entry name" value="WD40_rpt"/>
</dbReference>
<comment type="similarity">
    <text evidence="5">Belongs to the WD repeat MORG1 family.</text>
</comment>
<protein>
    <submittedName>
        <fullName evidence="8">WD repeat domain-containing protein 83</fullName>
    </submittedName>
</protein>
<feature type="repeat" description="WD" evidence="6">
    <location>
        <begin position="63"/>
        <end position="104"/>
    </location>
</feature>
<evidence type="ECO:0000256" key="2">
    <source>
        <dbReference type="ARBA" id="ARBA00022490"/>
    </source>
</evidence>
<dbReference type="Proteomes" id="UP000038010">
    <property type="component" value="Unassembled WGS sequence"/>
</dbReference>
<dbReference type="VEuPathDB" id="FungiDB:AB675_5688"/>
<feature type="compositionally biased region" description="Low complexity" evidence="7">
    <location>
        <begin position="49"/>
        <end position="58"/>
    </location>
</feature>
<organism evidence="8 9">
    <name type="scientific">Cyphellophora attinorum</name>
    <dbReference type="NCBI Taxonomy" id="1664694"/>
    <lineage>
        <taxon>Eukaryota</taxon>
        <taxon>Fungi</taxon>
        <taxon>Dikarya</taxon>
        <taxon>Ascomycota</taxon>
        <taxon>Pezizomycotina</taxon>
        <taxon>Eurotiomycetes</taxon>
        <taxon>Chaetothyriomycetidae</taxon>
        <taxon>Chaetothyriales</taxon>
        <taxon>Cyphellophoraceae</taxon>
        <taxon>Cyphellophora</taxon>
    </lineage>
</organism>
<feature type="compositionally biased region" description="Basic and acidic residues" evidence="7">
    <location>
        <begin position="39"/>
        <end position="48"/>
    </location>
</feature>
<dbReference type="EMBL" id="LFJN01000008">
    <property type="protein sequence ID" value="KPI42102.1"/>
    <property type="molecule type" value="Genomic_DNA"/>
</dbReference>
<dbReference type="SMART" id="SM00320">
    <property type="entry name" value="WD40"/>
    <property type="match status" value="7"/>
</dbReference>
<evidence type="ECO:0000256" key="5">
    <source>
        <dbReference type="ARBA" id="ARBA00038145"/>
    </source>
</evidence>
<dbReference type="InterPro" id="IPR019775">
    <property type="entry name" value="WD40_repeat_CS"/>
</dbReference>
<evidence type="ECO:0000313" key="9">
    <source>
        <dbReference type="Proteomes" id="UP000038010"/>
    </source>
</evidence>
<dbReference type="Gene3D" id="2.130.10.10">
    <property type="entry name" value="YVTN repeat-like/Quinoprotein amine dehydrogenase"/>
    <property type="match status" value="3"/>
</dbReference>
<dbReference type="InterPro" id="IPR020472">
    <property type="entry name" value="WD40_PAC1"/>
</dbReference>
<comment type="subcellular location">
    <subcellularLocation>
        <location evidence="1">Cytoplasm</location>
    </subcellularLocation>
</comment>
<keyword evidence="3 6" id="KW-0853">WD repeat</keyword>
<dbReference type="InterPro" id="IPR036322">
    <property type="entry name" value="WD40_repeat_dom_sf"/>
</dbReference>
<dbReference type="PROSITE" id="PS50082">
    <property type="entry name" value="WD_REPEATS_2"/>
    <property type="match status" value="4"/>
</dbReference>
<dbReference type="PROSITE" id="PS50294">
    <property type="entry name" value="WD_REPEATS_REGION"/>
    <property type="match status" value="2"/>
</dbReference>
<dbReference type="PROSITE" id="PS00678">
    <property type="entry name" value="WD_REPEATS_1"/>
    <property type="match status" value="1"/>
</dbReference>
<feature type="repeat" description="WD" evidence="6">
    <location>
        <begin position="111"/>
        <end position="153"/>
    </location>
</feature>
<keyword evidence="4" id="KW-0677">Repeat</keyword>
<dbReference type="PRINTS" id="PR00320">
    <property type="entry name" value="GPROTEINBRPT"/>
</dbReference>
<dbReference type="Pfam" id="PF00400">
    <property type="entry name" value="WD40"/>
    <property type="match status" value="5"/>
</dbReference>
<comment type="caution">
    <text evidence="8">The sequence shown here is derived from an EMBL/GenBank/DDBJ whole genome shotgun (WGS) entry which is preliminary data.</text>
</comment>
<reference evidence="8 9" key="1">
    <citation type="submission" date="2015-06" db="EMBL/GenBank/DDBJ databases">
        <title>Draft genome of the ant-associated black yeast Phialophora attae CBS 131958.</title>
        <authorList>
            <person name="Moreno L.F."/>
            <person name="Stielow B.J."/>
            <person name="de Hoog S."/>
            <person name="Vicente V.A."/>
            <person name="Weiss V.A."/>
            <person name="de Vries M."/>
            <person name="Cruz L.M."/>
            <person name="Souza E.M."/>
        </authorList>
    </citation>
    <scope>NUCLEOTIDE SEQUENCE [LARGE SCALE GENOMIC DNA]</scope>
    <source>
        <strain evidence="8 9">CBS 131958</strain>
    </source>
</reference>
<dbReference type="SUPFAM" id="SSF50978">
    <property type="entry name" value="WD40 repeat-like"/>
    <property type="match status" value="1"/>
</dbReference>
<feature type="region of interest" description="Disordered" evidence="7">
    <location>
        <begin position="38"/>
        <end position="60"/>
    </location>
</feature>
<evidence type="ECO:0000256" key="7">
    <source>
        <dbReference type="SAM" id="MobiDB-lite"/>
    </source>
</evidence>
<evidence type="ECO:0000256" key="6">
    <source>
        <dbReference type="PROSITE-ProRule" id="PRU00221"/>
    </source>
</evidence>
<keyword evidence="2" id="KW-0963">Cytoplasm</keyword>
<dbReference type="GO" id="GO:0000398">
    <property type="term" value="P:mRNA splicing, via spliceosome"/>
    <property type="evidence" value="ECO:0007669"/>
    <property type="project" value="TreeGrafter"/>
</dbReference>
<dbReference type="InterPro" id="IPR051980">
    <property type="entry name" value="WD_repeat_MORG1"/>
</dbReference>
<dbReference type="GeneID" id="28737801"/>
<sequence length="330" mass="35221">MTAIPSNLVQTLQTHTSPVNAITFSSLGGTYILTGSSDRQVHLSRTEPSKSTSTTTTSPIQKYASHGYPVLSIAVTRSNQQFASSGGDRAVFLWDVSNAEGTTRRFGSNTSQAHTSRITCVEFAGADDSVLVSGSDDRSVRLWDVKSRDAKPLMVWEDAKDGVSCLSVPDNGVEVLSGSIDGRVRCYDVRMGRVVVDVMAGAVTSLELGRDGKTMLVGTLDGKVRLFDRRDGSCLRTFPNEDQEQGYKNESLRLKSCLAMNDGLVLSGSEADGKVRAWDVLSGKNVGDITQNTTGKVVSVVSWREGSKTEERTGVFAAGGAAGTVSIYGT</sequence>